<sequence length="204" mass="23493">MDSSNPAIFLDSRRVCSDECAKESKDIQNEQIENYELYQYLPVDCDGKHARFPEFSYDHTNLVGRIGYGYTEGCVVDNDSELRNDPARLTRDRCRLQLFTRIFTGCPNLRPGVGDPNTELDILAGSSSDDLSAFASCKREITELQTYYPTPMLECIKEVQDPKHIVEPWVRGGDNTRDFIRRQEFLKQCEAQIFNRPSCHKPMH</sequence>
<name>A0A6C0KUB0_9ZZZZ</name>
<reference evidence="1" key="1">
    <citation type="journal article" date="2020" name="Nature">
        <title>Giant virus diversity and host interactions through global metagenomics.</title>
        <authorList>
            <person name="Schulz F."/>
            <person name="Roux S."/>
            <person name="Paez-Espino D."/>
            <person name="Jungbluth S."/>
            <person name="Walsh D.A."/>
            <person name="Denef V.J."/>
            <person name="McMahon K.D."/>
            <person name="Konstantinidis K.T."/>
            <person name="Eloe-Fadrosh E.A."/>
            <person name="Kyrpides N.C."/>
            <person name="Woyke T."/>
        </authorList>
    </citation>
    <scope>NUCLEOTIDE SEQUENCE</scope>
    <source>
        <strain evidence="1">GVMAG-S-3300013094-100</strain>
    </source>
</reference>
<accession>A0A6C0KUB0</accession>
<evidence type="ECO:0000313" key="1">
    <source>
        <dbReference type="EMBL" id="QHU20843.1"/>
    </source>
</evidence>
<organism evidence="1">
    <name type="scientific">viral metagenome</name>
    <dbReference type="NCBI Taxonomy" id="1070528"/>
    <lineage>
        <taxon>unclassified sequences</taxon>
        <taxon>metagenomes</taxon>
        <taxon>organismal metagenomes</taxon>
    </lineage>
</organism>
<dbReference type="AlphaFoldDB" id="A0A6C0KUB0"/>
<protein>
    <submittedName>
        <fullName evidence="1">Uncharacterized protein</fullName>
    </submittedName>
</protein>
<proteinExistence type="predicted"/>
<dbReference type="EMBL" id="MN740975">
    <property type="protein sequence ID" value="QHU20843.1"/>
    <property type="molecule type" value="Genomic_DNA"/>
</dbReference>